<feature type="compositionally biased region" description="Polar residues" evidence="3">
    <location>
        <begin position="883"/>
        <end position="892"/>
    </location>
</feature>
<accession>A0AAW1PU05</accession>
<dbReference type="GO" id="GO:0016567">
    <property type="term" value="P:protein ubiquitination"/>
    <property type="evidence" value="ECO:0007669"/>
    <property type="project" value="InterPro"/>
</dbReference>
<feature type="region of interest" description="Disordered" evidence="3">
    <location>
        <begin position="667"/>
        <end position="693"/>
    </location>
</feature>
<feature type="compositionally biased region" description="Acidic residues" evidence="3">
    <location>
        <begin position="1441"/>
        <end position="1455"/>
    </location>
</feature>
<protein>
    <recommendedName>
        <fullName evidence="6">LisH domain-containing protein</fullName>
    </recommendedName>
</protein>
<dbReference type="PANTHER" id="PTHR13129:SF4">
    <property type="entry name" value="DDB1- AND CUL4-ASSOCIATED FACTOR 1"/>
    <property type="match status" value="1"/>
</dbReference>
<dbReference type="EMBL" id="JALJOR010000009">
    <property type="protein sequence ID" value="KAK9811850.1"/>
    <property type="molecule type" value="Genomic_DNA"/>
</dbReference>
<feature type="region of interest" description="Disordered" evidence="3">
    <location>
        <begin position="1409"/>
        <end position="1521"/>
    </location>
</feature>
<keyword evidence="5" id="KW-1185">Reference proteome</keyword>
<evidence type="ECO:0000313" key="4">
    <source>
        <dbReference type="EMBL" id="KAK9811850.1"/>
    </source>
</evidence>
<feature type="region of interest" description="Disordered" evidence="3">
    <location>
        <begin position="1354"/>
        <end position="1395"/>
    </location>
</feature>
<evidence type="ECO:0000256" key="2">
    <source>
        <dbReference type="ARBA" id="ARBA00023242"/>
    </source>
</evidence>
<keyword evidence="2" id="KW-0539">Nucleus</keyword>
<feature type="region of interest" description="Disordered" evidence="3">
    <location>
        <begin position="224"/>
        <end position="259"/>
    </location>
</feature>
<proteinExistence type="predicted"/>
<evidence type="ECO:0000256" key="1">
    <source>
        <dbReference type="ARBA" id="ARBA00004123"/>
    </source>
</evidence>
<feature type="compositionally biased region" description="Acidic residues" evidence="3">
    <location>
        <begin position="1368"/>
        <end position="1394"/>
    </location>
</feature>
<feature type="region of interest" description="Disordered" evidence="3">
    <location>
        <begin position="859"/>
        <end position="928"/>
    </location>
</feature>
<dbReference type="InterPro" id="IPR015943">
    <property type="entry name" value="WD40/YVTN_repeat-like_dom_sf"/>
</dbReference>
<evidence type="ECO:0000313" key="5">
    <source>
        <dbReference type="Proteomes" id="UP001489004"/>
    </source>
</evidence>
<comment type="subcellular location">
    <subcellularLocation>
        <location evidence="1">Nucleus</location>
    </subcellularLocation>
</comment>
<feature type="compositionally biased region" description="Acidic residues" evidence="3">
    <location>
        <begin position="1465"/>
        <end position="1475"/>
    </location>
</feature>
<name>A0AAW1PU05_9CHLO</name>
<reference evidence="4 5" key="1">
    <citation type="journal article" date="2024" name="Nat. Commun.">
        <title>Phylogenomics reveals the evolutionary origins of lichenization in chlorophyte algae.</title>
        <authorList>
            <person name="Puginier C."/>
            <person name="Libourel C."/>
            <person name="Otte J."/>
            <person name="Skaloud P."/>
            <person name="Haon M."/>
            <person name="Grisel S."/>
            <person name="Petersen M."/>
            <person name="Berrin J.G."/>
            <person name="Delaux P.M."/>
            <person name="Dal Grande F."/>
            <person name="Keller J."/>
        </authorList>
    </citation>
    <scope>NUCLEOTIDE SEQUENCE [LARGE SCALE GENOMIC DNA]</scope>
    <source>
        <strain evidence="4 5">SAG 2043</strain>
    </source>
</reference>
<dbReference type="GO" id="GO:0005634">
    <property type="term" value="C:nucleus"/>
    <property type="evidence" value="ECO:0007669"/>
    <property type="project" value="UniProtKB-SubCell"/>
</dbReference>
<dbReference type="SUPFAM" id="SSF50978">
    <property type="entry name" value="WD40 repeat-like"/>
    <property type="match status" value="1"/>
</dbReference>
<dbReference type="SUPFAM" id="SSF48371">
    <property type="entry name" value="ARM repeat"/>
    <property type="match status" value="1"/>
</dbReference>
<gene>
    <name evidence="4" type="ORF">WJX72_011159</name>
</gene>
<organism evidence="4 5">
    <name type="scientific">[Myrmecia] bisecta</name>
    <dbReference type="NCBI Taxonomy" id="41462"/>
    <lineage>
        <taxon>Eukaryota</taxon>
        <taxon>Viridiplantae</taxon>
        <taxon>Chlorophyta</taxon>
        <taxon>core chlorophytes</taxon>
        <taxon>Trebouxiophyceae</taxon>
        <taxon>Trebouxiales</taxon>
        <taxon>Trebouxiaceae</taxon>
        <taxon>Myrmecia</taxon>
    </lineage>
</organism>
<dbReference type="PANTHER" id="PTHR13129">
    <property type="entry name" value="VPRBP PROTEIN-RELATED"/>
    <property type="match status" value="1"/>
</dbReference>
<dbReference type="InterPro" id="IPR036322">
    <property type="entry name" value="WD40_repeat_dom_sf"/>
</dbReference>
<evidence type="ECO:0000256" key="3">
    <source>
        <dbReference type="SAM" id="MobiDB-lite"/>
    </source>
</evidence>
<dbReference type="Gene3D" id="2.130.10.10">
    <property type="entry name" value="YVTN repeat-like/Quinoprotein amine dehydrogenase"/>
    <property type="match status" value="1"/>
</dbReference>
<feature type="compositionally biased region" description="Acidic residues" evidence="3">
    <location>
        <begin position="1487"/>
        <end position="1506"/>
    </location>
</feature>
<feature type="region of interest" description="Disordered" evidence="3">
    <location>
        <begin position="933"/>
        <end position="952"/>
    </location>
</feature>
<dbReference type="GO" id="GO:0080008">
    <property type="term" value="C:Cul4-RING E3 ubiquitin ligase complex"/>
    <property type="evidence" value="ECO:0007669"/>
    <property type="project" value="TreeGrafter"/>
</dbReference>
<feature type="compositionally biased region" description="Low complexity" evidence="3">
    <location>
        <begin position="903"/>
        <end position="924"/>
    </location>
</feature>
<comment type="caution">
    <text evidence="4">The sequence shown here is derived from an EMBL/GenBank/DDBJ whole genome shotgun (WGS) entry which is preliminary data.</text>
</comment>
<dbReference type="Gene3D" id="1.25.10.10">
    <property type="entry name" value="Leucine-rich Repeat Variant"/>
    <property type="match status" value="1"/>
</dbReference>
<evidence type="ECO:0008006" key="6">
    <source>
        <dbReference type="Google" id="ProtNLM"/>
    </source>
</evidence>
<dbReference type="Proteomes" id="UP001489004">
    <property type="component" value="Unassembled WGS sequence"/>
</dbReference>
<dbReference type="InterPro" id="IPR033270">
    <property type="entry name" value="VPRBP/DCAF1"/>
</dbReference>
<sequence>MAAKTLLKEATNPNNDVVDQVAALNRLSELLEAEERRFVDLIGDPQWSPNQRGHFAIGRMLAGLKDEEEMFDNITEHWLQNRRAPLEQCVAALRFLLACLTCWQFQFPLTEDSLVEKLHEWVREEGARPPTRHDPAPADEQALLEEARHTYAIGLLAVTLGNEQRCDEAVRNGLVSRLACYLKQAILGTRAQEAAAGNEPVRSAAASVADAAGLVKDPQAGILGEKAHKRHVDDPPSSSSLVAEANAGPIQQPPFPPPQHIQEQAMALRTLRERYCVQCLACMGEYLECLGPVLAEQGLAVLCELMRSWRTSHAGIVDALRLLCSLVAHRRFAELFVDAGGIQLLLALPQTPHTRGGLSLALFGFASLPLAFERVCALPTAIPSQLVETVLALLSSGFDPARKNASLFLGAALHFRAVLDAFDRQDGLRRLLALLRTCVLLLRGANAADIRVEKQVGYHASHALQQYFRTHLVLHVATLKRRQAGQGAPKQAVLPAYRPVDVGQDAVDATIWALETDRKLYEAFVRSKWAALEDFMDYGGPGLMLDLIQACPGERYFNEMAQYALDVLHTATLMPYTRRNVVGCIASNQRSGMAVVLSAAGGQAYLADHEVMQSALLVLANCVSAPPSLAPLLPPLAQAAPKGGAPAEVAAATPSVGPWRSYRYLAGPSGSPPREVQASTSAEPMGAPAAEHAGTAATVGQHIEGSYQFARAALRANNGIRVLLGLLQSRSSMPASHVDKLRALTLRTLLGLARDPSIRHILAKLQVGRLMAELVHEPAASGSMRRLPASAGEEGPGDTYPGANWHAAFNKMALELIALTTSAAHLSAATGASTANTPGGAPSAVKKLHIAPALLQHTRHAHTPATSCKAPQSEPKQLRPDASTPSDLLNTSKSRKRRASSGPLADAAARSSAAAEPACATPAPLSRASIRAAVQSPPETTGRLGEPAPLRNHSTPAAIVSSKLNSIVMQYLRHQHRQACMAAAAPISTLPPMSLLRPHTLPQAKRTLEAPVNVTARTLRRQASGQHGGFGGRRQQRHFLYSRFRHLRSVRDADASVFKSCTFLHKSSVLVVGTHAGELKFTDPRTAEVVEVYEAHSAPVNMLKVHERGSTSLLLSSSREQVILWNANNMETGPLATWEGCRGGVFSSTGSRAACIGFPFRQAFIYDVATCSALLTLDDANAGTGSGERSWRSGRDSMCYSPSDELLLWGPQLWDPRAPRAIHRFDQFSDMTGGGTFQMAGLEIIMNSEVWDLRTFKLLRSAPCLDATTLTFNAAGDVMYATLRRTTDDLGNALHPRRAKHALHTAFRTVDATDYTEIATLDADQRCVLDLCVDPEDAYIGVVTVEPQEGMSSSARIYGVGRRRLQDDDSENEDENDDGRPSDDEDESQDEDDGPAAYAELLGDDIAHEGQGREAPPQHADAPEDASNPGDASDGLGRDADEAESDADIESDLDLSELAGSADSEGGDEDSDPEGAMDWAEGAYLAGEDDMSSDGEWATDDGEPESDAPSFESDYGDDESD</sequence>
<dbReference type="InterPro" id="IPR016024">
    <property type="entry name" value="ARM-type_fold"/>
</dbReference>
<dbReference type="InterPro" id="IPR011989">
    <property type="entry name" value="ARM-like"/>
</dbReference>